<name>A0A1C2HVN2_ACITH</name>
<dbReference type="Proteomes" id="UP000094893">
    <property type="component" value="Unassembled WGS sequence"/>
</dbReference>
<accession>A0A1C2HVN2</accession>
<protein>
    <submittedName>
        <fullName evidence="1">Uncharacterized protein</fullName>
    </submittedName>
</protein>
<dbReference type="RefSeq" id="WP_024892469.1">
    <property type="nucleotide sequence ID" value="NZ_LWRZ01000428.1"/>
</dbReference>
<dbReference type="AlphaFoldDB" id="A0A1C2HVN2"/>
<comment type="caution">
    <text evidence="1">The sequence shown here is derived from an EMBL/GenBank/DDBJ whole genome shotgun (WGS) entry which is preliminary data.</text>
</comment>
<organism evidence="1 2">
    <name type="scientific">Acidithiobacillus thiooxidans</name>
    <name type="common">Thiobacillus thiooxidans</name>
    <dbReference type="NCBI Taxonomy" id="930"/>
    <lineage>
        <taxon>Bacteria</taxon>
        <taxon>Pseudomonadati</taxon>
        <taxon>Pseudomonadota</taxon>
        <taxon>Acidithiobacillia</taxon>
        <taxon>Acidithiobacillales</taxon>
        <taxon>Acidithiobacillaceae</taxon>
        <taxon>Acidithiobacillus</taxon>
    </lineage>
</organism>
<dbReference type="EMBL" id="LWSA01000290">
    <property type="protein sequence ID" value="OCX68617.1"/>
    <property type="molecule type" value="Genomic_DNA"/>
</dbReference>
<reference evidence="1 2" key="1">
    <citation type="journal article" date="2016" name="Int. J. Mol. Sci.">
        <title>Comparative genomics of the extreme acidophile Acidithiobacillus thiooxidans reveals intraspecific divergence and niche adaptation.</title>
        <authorList>
            <person name="Zhang X."/>
            <person name="Feng X."/>
            <person name="Tao J."/>
            <person name="Ma L."/>
            <person name="Xiao Y."/>
            <person name="Liang Y."/>
            <person name="Liu X."/>
            <person name="Yin H."/>
        </authorList>
    </citation>
    <scope>NUCLEOTIDE SEQUENCE [LARGE SCALE GENOMIC DNA]</scope>
    <source>
        <strain evidence="1 2">A02</strain>
    </source>
</reference>
<sequence>MLKLVIGGYYLRRDGKKVGPLVATPQAFSYMADIYPFRDPARDVTYDPFGFVLSEDQGSLKDLIEVFIEDRGLPELVPTVEAGIWA</sequence>
<evidence type="ECO:0000313" key="1">
    <source>
        <dbReference type="EMBL" id="OCX68617.1"/>
    </source>
</evidence>
<proteinExistence type="predicted"/>
<gene>
    <name evidence="1" type="ORF">A6P07_17825</name>
</gene>
<evidence type="ECO:0000313" key="2">
    <source>
        <dbReference type="Proteomes" id="UP000094893"/>
    </source>
</evidence>